<evidence type="ECO:0000256" key="4">
    <source>
        <dbReference type="SAM" id="SignalP"/>
    </source>
</evidence>
<dbReference type="PROSITE" id="PS50092">
    <property type="entry name" value="TSP1"/>
    <property type="match status" value="2"/>
</dbReference>
<keyword evidence="6" id="KW-1185">Reference proteome</keyword>
<dbReference type="InterPro" id="IPR002172">
    <property type="entry name" value="LDrepeatLR_classA_rpt"/>
</dbReference>
<proteinExistence type="predicted"/>
<reference evidence="5 6" key="1">
    <citation type="submission" date="2024-02" db="EMBL/GenBank/DDBJ databases">
        <title>Chromosome-scale genome assembly of the rough periwinkle Littorina saxatilis.</title>
        <authorList>
            <person name="De Jode A."/>
            <person name="Faria R."/>
            <person name="Formenti G."/>
            <person name="Sims Y."/>
            <person name="Smith T.P."/>
            <person name="Tracey A."/>
            <person name="Wood J.M.D."/>
            <person name="Zagrodzka Z.B."/>
            <person name="Johannesson K."/>
            <person name="Butlin R.K."/>
            <person name="Leder E.H."/>
        </authorList>
    </citation>
    <scope>NUCLEOTIDE SEQUENCE [LARGE SCALE GENOMIC DNA]</scope>
    <source>
        <strain evidence="5">Snail1</strain>
        <tissue evidence="5">Muscle</tissue>
    </source>
</reference>
<dbReference type="Pfam" id="PF00057">
    <property type="entry name" value="Ldl_recept_a"/>
    <property type="match status" value="1"/>
</dbReference>
<feature type="chain" id="PRO_5042859608" evidence="4">
    <location>
        <begin position="26"/>
        <end position="230"/>
    </location>
</feature>
<feature type="signal peptide" evidence="4">
    <location>
        <begin position="1"/>
        <end position="25"/>
    </location>
</feature>
<dbReference type="Gene3D" id="2.20.100.10">
    <property type="entry name" value="Thrombospondin type-1 (TSP1) repeat"/>
    <property type="match status" value="2"/>
</dbReference>
<gene>
    <name evidence="5" type="ORF">V1264_009850</name>
</gene>
<keyword evidence="4" id="KW-0732">Signal</keyword>
<evidence type="ECO:0000313" key="5">
    <source>
        <dbReference type="EMBL" id="KAK7089982.1"/>
    </source>
</evidence>
<dbReference type="SMART" id="SM00209">
    <property type="entry name" value="TSP1"/>
    <property type="match status" value="2"/>
</dbReference>
<dbReference type="InterPro" id="IPR000884">
    <property type="entry name" value="TSP1_rpt"/>
</dbReference>
<dbReference type="Proteomes" id="UP001374579">
    <property type="component" value="Unassembled WGS sequence"/>
</dbReference>
<feature type="disulfide bond" evidence="3">
    <location>
        <begin position="170"/>
        <end position="185"/>
    </location>
</feature>
<dbReference type="SMART" id="SM00192">
    <property type="entry name" value="LDLa"/>
    <property type="match status" value="1"/>
</dbReference>
<accession>A0AAN9AN69</accession>
<protein>
    <submittedName>
        <fullName evidence="5">Uncharacterized protein</fullName>
    </submittedName>
</protein>
<sequence length="230" mass="25568">MEGAMKLTLIPAFFVLCCCLQGVAQSRGGWGEWGEFSGCSKSCGMGLRTRMRSWYPGENEPAMEEPFTNTEQFTCYEVDCPQNGTWSMWGMWGECTAACGGGQRKRHRDCNNPPPANGGAKCKGEKFDEEDCGPEPCPETPPNFNMSKCDPKKNFTCKNNAMCTDSLHRCDQKVQCSDGSDEMGCFKRGYKIGHVHFSRGTASGDRMSSVLAVLTVLVSTWYIKVFIDYR</sequence>
<evidence type="ECO:0000256" key="1">
    <source>
        <dbReference type="ARBA" id="ARBA00022536"/>
    </source>
</evidence>
<evidence type="ECO:0000256" key="2">
    <source>
        <dbReference type="ARBA" id="ARBA00023157"/>
    </source>
</evidence>
<comment type="caution">
    <text evidence="3">Lacks conserved residue(s) required for the propagation of feature annotation.</text>
</comment>
<keyword evidence="1" id="KW-0245">EGF-like domain</keyword>
<dbReference type="EMBL" id="JBAMIC010000024">
    <property type="protein sequence ID" value="KAK7089982.1"/>
    <property type="molecule type" value="Genomic_DNA"/>
</dbReference>
<dbReference type="PROSITE" id="PS50068">
    <property type="entry name" value="LDLRA_2"/>
    <property type="match status" value="1"/>
</dbReference>
<dbReference type="InterPro" id="IPR036383">
    <property type="entry name" value="TSP1_rpt_sf"/>
</dbReference>
<name>A0AAN9AN69_9CAEN</name>
<keyword evidence="2 3" id="KW-1015">Disulfide bond</keyword>
<dbReference type="Gene3D" id="4.10.400.10">
    <property type="entry name" value="Low-density Lipoprotein Receptor"/>
    <property type="match status" value="1"/>
</dbReference>
<evidence type="ECO:0000256" key="3">
    <source>
        <dbReference type="PROSITE-ProRule" id="PRU00124"/>
    </source>
</evidence>
<dbReference type="GO" id="GO:0071944">
    <property type="term" value="C:cell periphery"/>
    <property type="evidence" value="ECO:0007669"/>
    <property type="project" value="TreeGrafter"/>
</dbReference>
<dbReference type="AlphaFoldDB" id="A0AAN9AN69"/>
<dbReference type="FunFam" id="2.20.100.10:FF:000001">
    <property type="entry name" value="semaphorin-5A isoform X1"/>
    <property type="match status" value="1"/>
</dbReference>
<comment type="caution">
    <text evidence="5">The sequence shown here is derived from an EMBL/GenBank/DDBJ whole genome shotgun (WGS) entry which is preliminary data.</text>
</comment>
<dbReference type="InterPro" id="IPR036055">
    <property type="entry name" value="LDL_receptor-like_sf"/>
</dbReference>
<dbReference type="PANTHER" id="PTHR16311">
    <property type="entry name" value="THROMBOSPONDIN TYPE I DOMAIN-CONTAINING 1"/>
    <property type="match status" value="1"/>
</dbReference>
<dbReference type="PRINTS" id="PR01705">
    <property type="entry name" value="TSP1REPEAT"/>
</dbReference>
<dbReference type="CDD" id="cd00112">
    <property type="entry name" value="LDLa"/>
    <property type="match status" value="1"/>
</dbReference>
<organism evidence="5 6">
    <name type="scientific">Littorina saxatilis</name>
    <dbReference type="NCBI Taxonomy" id="31220"/>
    <lineage>
        <taxon>Eukaryota</taxon>
        <taxon>Metazoa</taxon>
        <taxon>Spiralia</taxon>
        <taxon>Lophotrochozoa</taxon>
        <taxon>Mollusca</taxon>
        <taxon>Gastropoda</taxon>
        <taxon>Caenogastropoda</taxon>
        <taxon>Littorinimorpha</taxon>
        <taxon>Littorinoidea</taxon>
        <taxon>Littorinidae</taxon>
        <taxon>Littorina</taxon>
    </lineage>
</organism>
<dbReference type="SUPFAM" id="SSF57424">
    <property type="entry name" value="LDL receptor-like module"/>
    <property type="match status" value="1"/>
</dbReference>
<dbReference type="Pfam" id="PF00090">
    <property type="entry name" value="TSP_1"/>
    <property type="match status" value="2"/>
</dbReference>
<dbReference type="PANTHER" id="PTHR16311:SF3">
    <property type="entry name" value="THROMBOSPONDIN TYPE-1 DOMAIN-CONTAINING PROTEIN 1"/>
    <property type="match status" value="1"/>
</dbReference>
<dbReference type="SUPFAM" id="SSF82895">
    <property type="entry name" value="TSP-1 type 1 repeat"/>
    <property type="match status" value="2"/>
</dbReference>
<evidence type="ECO:0000313" key="6">
    <source>
        <dbReference type="Proteomes" id="UP001374579"/>
    </source>
</evidence>
<dbReference type="InterPro" id="IPR038877">
    <property type="entry name" value="THSD1"/>
</dbReference>